<keyword evidence="3 13" id="KW-0479">Metal-binding</keyword>
<comment type="cofactor">
    <cofactor evidence="14">
        <name>Ca(2+)</name>
        <dbReference type="ChEBI" id="CHEBI:29108"/>
    </cofactor>
    <text evidence="14">Can bind about 5 Ca(2+) ions per subunit.</text>
</comment>
<dbReference type="GO" id="GO:0030198">
    <property type="term" value="P:extracellular matrix organization"/>
    <property type="evidence" value="ECO:0007669"/>
    <property type="project" value="TreeGrafter"/>
</dbReference>
<feature type="binding site" evidence="14">
    <location>
        <position position="198"/>
    </location>
    <ligand>
        <name>Ca(2+)</name>
        <dbReference type="ChEBI" id="CHEBI:29108"/>
        <label>3</label>
    </ligand>
</feature>
<evidence type="ECO:0000256" key="13">
    <source>
        <dbReference type="PIRSR" id="PIRSR001191-2"/>
    </source>
</evidence>
<keyword evidence="10" id="KW-0865">Zymogen</keyword>
<feature type="binding site" evidence="14">
    <location>
        <position position="421"/>
    </location>
    <ligand>
        <name>Ca(2+)</name>
        <dbReference type="ChEBI" id="CHEBI:29108"/>
        <label>5</label>
    </ligand>
</feature>
<evidence type="ECO:0000256" key="12">
    <source>
        <dbReference type="PIRSR" id="PIRSR001191-1"/>
    </source>
</evidence>
<dbReference type="GO" id="GO:0004222">
    <property type="term" value="F:metalloendopeptidase activity"/>
    <property type="evidence" value="ECO:0007669"/>
    <property type="project" value="InterPro"/>
</dbReference>
<comment type="cofactor">
    <cofactor evidence="14">
        <name>Zn(2+)</name>
        <dbReference type="ChEBI" id="CHEBI:29105"/>
    </cofactor>
    <text evidence="14">Binds 2 Zn(2+) ions per subunit.</text>
</comment>
<evidence type="ECO:0000256" key="5">
    <source>
        <dbReference type="ARBA" id="ARBA00022737"/>
    </source>
</evidence>
<evidence type="ECO:0000256" key="8">
    <source>
        <dbReference type="ARBA" id="ARBA00022837"/>
    </source>
</evidence>
<feature type="binding site" evidence="14">
    <location>
        <position position="193"/>
    </location>
    <ligand>
        <name>Zn(2+)</name>
        <dbReference type="ChEBI" id="CHEBI:29105"/>
        <label>1</label>
    </ligand>
</feature>
<evidence type="ECO:0000256" key="9">
    <source>
        <dbReference type="ARBA" id="ARBA00023049"/>
    </source>
</evidence>
<evidence type="ECO:0000256" key="3">
    <source>
        <dbReference type="ARBA" id="ARBA00022723"/>
    </source>
</evidence>
<feature type="repeat" description="Hemopexin" evidence="16">
    <location>
        <begin position="308"/>
        <end position="353"/>
    </location>
</feature>
<dbReference type="InterPro" id="IPR002477">
    <property type="entry name" value="Peptidoglycan-bd-like"/>
</dbReference>
<dbReference type="PANTHER" id="PTHR10201">
    <property type="entry name" value="MATRIX METALLOPROTEINASE"/>
    <property type="match status" value="1"/>
</dbReference>
<proteinExistence type="inferred from homology"/>
<feature type="binding site" evidence="13">
    <location>
        <position position="240"/>
    </location>
    <ligand>
        <name>Zn(2+)</name>
        <dbReference type="ChEBI" id="CHEBI:29105"/>
        <label>2</label>
        <note>catalytic</note>
    </ligand>
</feature>
<feature type="compositionally biased region" description="Polar residues" evidence="17">
    <location>
        <begin position="534"/>
        <end position="545"/>
    </location>
</feature>
<feature type="active site" evidence="12">
    <location>
        <position position="241"/>
    </location>
</feature>
<dbReference type="Pfam" id="PF00413">
    <property type="entry name" value="Peptidase_M10"/>
    <property type="match status" value="1"/>
</dbReference>
<dbReference type="InterPro" id="IPR000585">
    <property type="entry name" value="Hemopexin-like_dom"/>
</dbReference>
<feature type="compositionally biased region" description="Acidic residues" evidence="17">
    <location>
        <begin position="559"/>
        <end position="587"/>
    </location>
</feature>
<feature type="repeat" description="Hemopexin" evidence="16">
    <location>
        <begin position="415"/>
        <end position="464"/>
    </location>
</feature>
<dbReference type="InterPro" id="IPR036365">
    <property type="entry name" value="PGBD-like_sf"/>
</dbReference>
<feature type="binding site" evidence="14">
    <location>
        <position position="206"/>
    </location>
    <ligand>
        <name>Zn(2+)</name>
        <dbReference type="ChEBI" id="CHEBI:29105"/>
        <label>1</label>
    </ligand>
</feature>
<dbReference type="AlphaFoldDB" id="A0AAN8SEK3"/>
<reference evidence="19 20" key="1">
    <citation type="submission" date="2023-10" db="EMBL/GenBank/DDBJ databases">
        <title>Genomes of two closely related lineages of the louse Polyplax serrata with different host specificities.</title>
        <authorList>
            <person name="Martinu J."/>
            <person name="Tarabai H."/>
            <person name="Stefka J."/>
            <person name="Hypsa V."/>
        </authorList>
    </citation>
    <scope>NUCLEOTIDE SEQUENCE [LARGE SCALE GENOMIC DNA]</scope>
    <source>
        <strain evidence="19">HR10_N</strain>
    </source>
</reference>
<dbReference type="PRINTS" id="PR00138">
    <property type="entry name" value="MATRIXIN"/>
</dbReference>
<feature type="binding site" evidence="14">
    <location>
        <position position="312"/>
    </location>
    <ligand>
        <name>Ca(2+)</name>
        <dbReference type="ChEBI" id="CHEBI:29108"/>
        <label>4</label>
    </ligand>
</feature>
<comment type="similarity">
    <text evidence="1">Belongs to the peptidase M10A family.</text>
</comment>
<feature type="repeat" description="Hemopexin" evidence="16">
    <location>
        <begin position="465"/>
        <end position="514"/>
    </location>
</feature>
<accession>A0AAN8SEK3</accession>
<feature type="binding site" evidence="14">
    <location>
        <position position="222"/>
    </location>
    <ligand>
        <name>Ca(2+)</name>
        <dbReference type="ChEBI" id="CHEBI:29108"/>
        <label>1</label>
    </ligand>
</feature>
<name>A0AAN8SEK3_POLSC</name>
<evidence type="ECO:0000256" key="7">
    <source>
        <dbReference type="ARBA" id="ARBA00022833"/>
    </source>
</evidence>
<dbReference type="CDD" id="cd04278">
    <property type="entry name" value="ZnMc_MMP"/>
    <property type="match status" value="1"/>
</dbReference>
<organism evidence="19 20">
    <name type="scientific">Polyplax serrata</name>
    <name type="common">Common mouse louse</name>
    <dbReference type="NCBI Taxonomy" id="468196"/>
    <lineage>
        <taxon>Eukaryota</taxon>
        <taxon>Metazoa</taxon>
        <taxon>Ecdysozoa</taxon>
        <taxon>Arthropoda</taxon>
        <taxon>Hexapoda</taxon>
        <taxon>Insecta</taxon>
        <taxon>Pterygota</taxon>
        <taxon>Neoptera</taxon>
        <taxon>Paraneoptera</taxon>
        <taxon>Psocodea</taxon>
        <taxon>Troctomorpha</taxon>
        <taxon>Phthiraptera</taxon>
        <taxon>Anoplura</taxon>
        <taxon>Polyplacidae</taxon>
        <taxon>Polyplax</taxon>
    </lineage>
</organism>
<feature type="binding site" evidence="14">
    <location>
        <position position="213"/>
    </location>
    <ligand>
        <name>Ca(2+)</name>
        <dbReference type="ChEBI" id="CHEBI:29108"/>
        <label>2</label>
    </ligand>
</feature>
<evidence type="ECO:0000256" key="1">
    <source>
        <dbReference type="ARBA" id="ARBA00010370"/>
    </source>
</evidence>
<dbReference type="PROSITE" id="PS51642">
    <property type="entry name" value="HEMOPEXIN_2"/>
    <property type="match status" value="4"/>
</dbReference>
<feature type="domain" description="Peptidase metallopeptidase" evidence="18">
    <location>
        <begin position="128"/>
        <end position="285"/>
    </location>
</feature>
<evidence type="ECO:0000256" key="2">
    <source>
        <dbReference type="ARBA" id="ARBA00022670"/>
    </source>
</evidence>
<dbReference type="SUPFAM" id="SSF55486">
    <property type="entry name" value="Metalloproteases ('zincins'), catalytic domain"/>
    <property type="match status" value="1"/>
</dbReference>
<dbReference type="Gene3D" id="3.40.390.10">
    <property type="entry name" value="Collagenase (Catalytic Domain)"/>
    <property type="match status" value="1"/>
</dbReference>
<evidence type="ECO:0000256" key="4">
    <source>
        <dbReference type="ARBA" id="ARBA00022729"/>
    </source>
</evidence>
<dbReference type="GO" id="GO:0008270">
    <property type="term" value="F:zinc ion binding"/>
    <property type="evidence" value="ECO:0007669"/>
    <property type="project" value="InterPro"/>
</dbReference>
<evidence type="ECO:0000256" key="10">
    <source>
        <dbReference type="ARBA" id="ARBA00023145"/>
    </source>
</evidence>
<dbReference type="InterPro" id="IPR033739">
    <property type="entry name" value="M10A_MMP"/>
</dbReference>
<keyword evidence="8 14" id="KW-0106">Calcium</keyword>
<sequence>MKADRLQCERLKTRSPALVTTHDAYLYLCAESIPENACVIPTRRGKSERLYLSKYGYLPPSASNPTSGSLITEEAFSQAIADLQSFAGLNVTGVLDDETIKLMETPRCGVKDKVGYASDSRSKRYALQGSRWKVKNLTYKISKYPRRLKKDEVDTVVKRAFGVWTDYTDLTFTQKKSGSVHIEIRFERGEHGDGDPFDGRGGTLAHAYFPIYGGDAHFDDDEVWTIKSNSGTNLFQVAAHEFGHSLGLSHSDVRSALMAPYYRGYQPYFELDEDDIRGIQILYGRKSSKKPTTEKPDTVYDDDDLCSSLSIDTIFTDSKQSTYVFKGDRCWELTDTGVAAGYPKSIAKMWPGLPSNIDAAFTYKNGKTYFFKVEYSHTSEIHSEEYRGDKYWRYNGKRIDGDYPKYISEGFAGIPNDIDAALVWSGNGKIYFFKGSQFWRFDPSAKPPVSYKYPKSISNWEGIPNDIDAALQYTNGYTYFFKNNEYWRFNDRSFQVDSDPIAFPRSMKYWWLGCTKETRGTLGNLMEHGFAENSSNSQLQEGNSDQVDDKILDAGDLQSNDDDVDEDDGRDVDADNDDNKDDEDDQR</sequence>
<feature type="binding site" evidence="14">
    <location>
        <position position="358"/>
    </location>
    <ligand>
        <name>Ca(2+)</name>
        <dbReference type="ChEBI" id="CHEBI:29108"/>
        <label>4</label>
    </ligand>
</feature>
<dbReference type="InterPro" id="IPR001818">
    <property type="entry name" value="Pept_M10_metallopeptidase"/>
</dbReference>
<dbReference type="FunFam" id="3.40.390.10:FF:000022">
    <property type="entry name" value="Matrix metalloproteinase 1, isoform C"/>
    <property type="match status" value="1"/>
</dbReference>
<dbReference type="SMART" id="SM00120">
    <property type="entry name" value="HX"/>
    <property type="match status" value="4"/>
</dbReference>
<dbReference type="SMART" id="SM00235">
    <property type="entry name" value="ZnMc"/>
    <property type="match status" value="1"/>
</dbReference>
<feature type="binding site" evidence="14">
    <location>
        <position position="199"/>
    </location>
    <ligand>
        <name>Ca(2+)</name>
        <dbReference type="ChEBI" id="CHEBI:29108"/>
        <label>3</label>
    </ligand>
</feature>
<evidence type="ECO:0000256" key="16">
    <source>
        <dbReference type="PROSITE-ProRule" id="PRU01011"/>
    </source>
</evidence>
<keyword evidence="4" id="KW-0732">Signal</keyword>
<evidence type="ECO:0000313" key="20">
    <source>
        <dbReference type="Proteomes" id="UP001372834"/>
    </source>
</evidence>
<gene>
    <name evidence="19" type="ORF">RUM43_000927</name>
</gene>
<evidence type="ECO:0000256" key="14">
    <source>
        <dbReference type="PIRSR" id="PIRSR621190-2"/>
    </source>
</evidence>
<feature type="binding site" evidence="14">
    <location>
        <position position="219"/>
    </location>
    <ligand>
        <name>Ca(2+)</name>
        <dbReference type="ChEBI" id="CHEBI:29108"/>
        <label>3</label>
    </ligand>
</feature>
<feature type="binding site" evidence="14">
    <location>
        <position position="220"/>
    </location>
    <ligand>
        <name>Ca(2+)</name>
        <dbReference type="ChEBI" id="CHEBI:29108"/>
        <label>1</label>
    </ligand>
</feature>
<feature type="binding site" evidence="14">
    <location>
        <position position="258"/>
    </location>
    <ligand>
        <name>Zn(2+)</name>
        <dbReference type="ChEBI" id="CHEBI:29105"/>
        <label>2</label>
        <note>catalytic</note>
    </ligand>
</feature>
<dbReference type="SUPFAM" id="SSF47090">
    <property type="entry name" value="PGBD-like"/>
    <property type="match status" value="1"/>
</dbReference>
<dbReference type="Pfam" id="PF01471">
    <property type="entry name" value="PG_binding_1"/>
    <property type="match status" value="1"/>
</dbReference>
<evidence type="ECO:0000256" key="17">
    <source>
        <dbReference type="SAM" id="MobiDB-lite"/>
    </source>
</evidence>
<evidence type="ECO:0000256" key="11">
    <source>
        <dbReference type="ARBA" id="ARBA00023157"/>
    </source>
</evidence>
<dbReference type="PROSITE" id="PS00024">
    <property type="entry name" value="HEMOPEXIN"/>
    <property type="match status" value="1"/>
</dbReference>
<feature type="binding site" evidence="14">
    <location>
        <position position="360"/>
    </location>
    <ligand>
        <name>Ca(2+)</name>
        <dbReference type="ChEBI" id="CHEBI:29108"/>
        <label>5</label>
    </ligand>
</feature>
<feature type="region of interest" description="Disordered" evidence="17">
    <location>
        <begin position="534"/>
        <end position="587"/>
    </location>
</feature>
<dbReference type="InterPro" id="IPR021190">
    <property type="entry name" value="Pept_M10A"/>
</dbReference>
<feature type="binding site" evidence="14">
    <location>
        <position position="314"/>
    </location>
    <ligand>
        <name>Ca(2+)</name>
        <dbReference type="ChEBI" id="CHEBI:29108"/>
        <label>5</label>
    </ligand>
</feature>
<feature type="binding site" evidence="14">
    <location>
        <position position="217"/>
    </location>
    <ligand>
        <name>Zn(2+)</name>
        <dbReference type="ChEBI" id="CHEBI:29105"/>
        <label>1</label>
    </ligand>
</feature>
<dbReference type="Proteomes" id="UP001372834">
    <property type="component" value="Unassembled WGS sequence"/>
</dbReference>
<dbReference type="GO" id="GO:0006508">
    <property type="term" value="P:proteolysis"/>
    <property type="evidence" value="ECO:0007669"/>
    <property type="project" value="UniProtKB-KW"/>
</dbReference>
<feature type="modified residue" description="Phosphotyrosine; by PKDCC" evidence="15">
    <location>
        <position position="403"/>
    </location>
</feature>
<protein>
    <recommendedName>
        <fullName evidence="18">Peptidase metallopeptidase domain-containing protein</fullName>
    </recommendedName>
</protein>
<keyword evidence="6" id="KW-0378">Hydrolase</keyword>
<dbReference type="FunFam" id="2.110.10.10:FF:000007">
    <property type="entry name" value="stromelysin-3 isoform X2"/>
    <property type="match status" value="1"/>
</dbReference>
<dbReference type="Pfam" id="PF00045">
    <property type="entry name" value="Hemopexin"/>
    <property type="match status" value="4"/>
</dbReference>
<dbReference type="Gene3D" id="2.110.10.10">
    <property type="entry name" value="Hemopexin-like domain"/>
    <property type="match status" value="1"/>
</dbReference>
<dbReference type="InterPro" id="IPR006026">
    <property type="entry name" value="Peptidase_Metallo"/>
</dbReference>
<evidence type="ECO:0000259" key="18">
    <source>
        <dbReference type="SMART" id="SM00235"/>
    </source>
</evidence>
<comment type="caution">
    <text evidence="19">The sequence shown here is derived from an EMBL/GenBank/DDBJ whole genome shotgun (WGS) entry which is preliminary data.</text>
</comment>
<keyword evidence="2" id="KW-0645">Protease</keyword>
<dbReference type="GO" id="GO:0030574">
    <property type="term" value="P:collagen catabolic process"/>
    <property type="evidence" value="ECO:0007669"/>
    <property type="project" value="TreeGrafter"/>
</dbReference>
<dbReference type="PIRSF" id="PIRSF001191">
    <property type="entry name" value="Peptidase_M10A_matrix"/>
    <property type="match status" value="1"/>
</dbReference>
<dbReference type="CDD" id="cd00094">
    <property type="entry name" value="HX"/>
    <property type="match status" value="1"/>
</dbReference>
<keyword evidence="5" id="KW-0677">Repeat</keyword>
<dbReference type="InterPro" id="IPR036375">
    <property type="entry name" value="Hemopexin-like_dom_sf"/>
</dbReference>
<dbReference type="EMBL" id="JAWJWE010000001">
    <property type="protein sequence ID" value="KAK6644659.1"/>
    <property type="molecule type" value="Genomic_DNA"/>
</dbReference>
<feature type="repeat" description="Hemopexin" evidence="16">
    <location>
        <begin position="354"/>
        <end position="414"/>
    </location>
</feature>
<dbReference type="InterPro" id="IPR018487">
    <property type="entry name" value="Hemopexin-like_repeat"/>
</dbReference>
<dbReference type="InterPro" id="IPR024079">
    <property type="entry name" value="MetalloPept_cat_dom_sf"/>
</dbReference>
<dbReference type="PANTHER" id="PTHR10201:SF291">
    <property type="entry name" value="MATRIX METALLOPROTEINASE 1, ISOFORM C-RELATED"/>
    <property type="match status" value="1"/>
</dbReference>
<feature type="binding site" description="in inhibited form" evidence="14">
    <location>
        <position position="108"/>
    </location>
    <ligand>
        <name>Zn(2+)</name>
        <dbReference type="ChEBI" id="CHEBI:29105"/>
        <label>2</label>
        <note>catalytic</note>
    </ligand>
</feature>
<keyword evidence="11" id="KW-1015">Disulfide bond</keyword>
<feature type="binding site" evidence="14">
    <location>
        <position position="191"/>
    </location>
    <ligand>
        <name>Zn(2+)</name>
        <dbReference type="ChEBI" id="CHEBI:29105"/>
        <label>1</label>
    </ligand>
</feature>
<evidence type="ECO:0000256" key="15">
    <source>
        <dbReference type="PIRSR" id="PIRSR621190-4"/>
    </source>
</evidence>
<dbReference type="InterPro" id="IPR018486">
    <property type="entry name" value="Hemopexin_CS"/>
</dbReference>
<keyword evidence="7 13" id="KW-0862">Zinc</keyword>
<feature type="binding site" evidence="13">
    <location>
        <position position="244"/>
    </location>
    <ligand>
        <name>Zn(2+)</name>
        <dbReference type="ChEBI" id="CHEBI:29105"/>
        <label>2</label>
        <note>catalytic</note>
    </ligand>
</feature>
<feature type="binding site" evidence="14">
    <location>
        <position position="468"/>
    </location>
    <ligand>
        <name>Ca(2+)</name>
        <dbReference type="ChEBI" id="CHEBI:29108"/>
        <label>4</label>
    </ligand>
</feature>
<evidence type="ECO:0000256" key="6">
    <source>
        <dbReference type="ARBA" id="ARBA00022801"/>
    </source>
</evidence>
<feature type="binding site" evidence="14">
    <location>
        <position position="215"/>
    </location>
    <ligand>
        <name>Ca(2+)</name>
        <dbReference type="ChEBI" id="CHEBI:29108"/>
        <label>2</label>
    </ligand>
</feature>
<dbReference type="GO" id="GO:0005615">
    <property type="term" value="C:extracellular space"/>
    <property type="evidence" value="ECO:0007669"/>
    <property type="project" value="TreeGrafter"/>
</dbReference>
<feature type="binding site" evidence="13">
    <location>
        <position position="250"/>
    </location>
    <ligand>
        <name>Zn(2+)</name>
        <dbReference type="ChEBI" id="CHEBI:29105"/>
        <label>2</label>
        <note>catalytic</note>
    </ligand>
</feature>
<feature type="binding site" evidence="14">
    <location>
        <position position="222"/>
    </location>
    <ligand>
        <name>Ca(2+)</name>
        <dbReference type="ChEBI" id="CHEBI:29108"/>
        <label>3</label>
    </ligand>
</feature>
<keyword evidence="9" id="KW-0482">Metalloprotease</keyword>
<dbReference type="GO" id="GO:0031012">
    <property type="term" value="C:extracellular matrix"/>
    <property type="evidence" value="ECO:0007669"/>
    <property type="project" value="InterPro"/>
</dbReference>
<dbReference type="SUPFAM" id="SSF50923">
    <property type="entry name" value="Hemopexin-like domain"/>
    <property type="match status" value="1"/>
</dbReference>
<evidence type="ECO:0000313" key="19">
    <source>
        <dbReference type="EMBL" id="KAK6644659.1"/>
    </source>
</evidence>